<evidence type="ECO:0008006" key="3">
    <source>
        <dbReference type="Google" id="ProtNLM"/>
    </source>
</evidence>
<dbReference type="Proteomes" id="UP000004703">
    <property type="component" value="Chromosome"/>
</dbReference>
<dbReference type="RefSeq" id="WP_134852978.1">
    <property type="nucleotide sequence ID" value="NZ_CM011002.1"/>
</dbReference>
<proteinExistence type="predicted"/>
<evidence type="ECO:0000313" key="2">
    <source>
        <dbReference type="Proteomes" id="UP000004703"/>
    </source>
</evidence>
<comment type="caution">
    <text evidence="1">The sequence shown here is derived from an EMBL/GenBank/DDBJ whole genome shotgun (WGS) entry which is preliminary data.</text>
</comment>
<evidence type="ECO:0000313" key="1">
    <source>
        <dbReference type="EMBL" id="EEE42981.2"/>
    </source>
</evidence>
<reference evidence="1 2" key="1">
    <citation type="submission" date="2008-01" db="EMBL/GenBank/DDBJ databases">
        <authorList>
            <person name="Wagner-Dobler I."/>
            <person name="Ferriera S."/>
            <person name="Johnson J."/>
            <person name="Kravitz S."/>
            <person name="Beeson K."/>
            <person name="Sutton G."/>
            <person name="Rogers Y.-H."/>
            <person name="Friedman R."/>
            <person name="Frazier M."/>
            <person name="Venter J.C."/>
        </authorList>
    </citation>
    <scope>NUCLEOTIDE SEQUENCE [LARGE SCALE GENOMIC DNA]</scope>
    <source>
        <strain evidence="2">DSM 17067 / NCIMB 14079 / DFL-11</strain>
    </source>
</reference>
<organism evidence="1 2">
    <name type="scientific">Roseibium alexandrii (strain DSM 17067 / NCIMB 14079 / DFL-11)</name>
    <name type="common">Labrenzia alexandrii</name>
    <dbReference type="NCBI Taxonomy" id="244592"/>
    <lineage>
        <taxon>Bacteria</taxon>
        <taxon>Pseudomonadati</taxon>
        <taxon>Pseudomonadota</taxon>
        <taxon>Alphaproteobacteria</taxon>
        <taxon>Hyphomicrobiales</taxon>
        <taxon>Stappiaceae</taxon>
        <taxon>Roseibium</taxon>
    </lineage>
</organism>
<dbReference type="EMBL" id="ACCU02000003">
    <property type="protein sequence ID" value="EEE42981.2"/>
    <property type="molecule type" value="Genomic_DNA"/>
</dbReference>
<protein>
    <recommendedName>
        <fullName evidence="3">GpW protein</fullName>
    </recommendedName>
</protein>
<reference evidence="1 2" key="2">
    <citation type="submission" date="2013-04" db="EMBL/GenBank/DDBJ databases">
        <authorList>
            <person name="Fiebig A."/>
            <person name="Pradella S."/>
            <person name="Wagner-Doebler I."/>
        </authorList>
    </citation>
    <scope>NUCLEOTIDE SEQUENCE [LARGE SCALE GENOMIC DNA]</scope>
    <source>
        <strain evidence="2">DSM 17067 / NCIMB 14079 / DFL-11</strain>
    </source>
</reference>
<accession>A0A5E8GU11</accession>
<sequence>MTVSTMIDIGGELVDLTKPCDMVLALKKQRLLVSLGKSVLIIRLGSEEVTYNRANLAKLDALIAEYQTGCDRASGNIKRGRARSIRWV</sequence>
<name>A0A5E8GU11_ROSAD</name>
<gene>
    <name evidence="1" type="ORF">SADFL11_267</name>
</gene>
<dbReference type="AlphaFoldDB" id="A0A5E8GU11"/>